<comment type="subcellular location">
    <subcellularLocation>
        <location evidence="10">Cell inner membrane</location>
        <topology evidence="10">Peripheral membrane protein</topology>
    </subcellularLocation>
    <subcellularLocation>
        <location evidence="2">Endomembrane system</location>
        <topology evidence="2">Peripheral membrane protein</topology>
    </subcellularLocation>
</comment>
<evidence type="ECO:0000256" key="3">
    <source>
        <dbReference type="ARBA" id="ARBA00005712"/>
    </source>
</evidence>
<dbReference type="AlphaFoldDB" id="A0A0H3AMY8"/>
<dbReference type="PANTHER" id="PTHR13822:SF10">
    <property type="entry name" value="ATP SYNTHASE EPSILON CHAIN, CHLOROPLASTIC"/>
    <property type="match status" value="1"/>
</dbReference>
<dbReference type="SUPFAM" id="SSF51344">
    <property type="entry name" value="Epsilon subunit of F1F0-ATP synthase N-terminal domain"/>
    <property type="match status" value="1"/>
</dbReference>
<dbReference type="InterPro" id="IPR001469">
    <property type="entry name" value="ATP_synth_F1_dsu/esu"/>
</dbReference>
<comment type="similarity">
    <text evidence="3 10 11">Belongs to the ATPase epsilon chain family.</text>
</comment>
<dbReference type="GO" id="GO:0016787">
    <property type="term" value="F:hydrolase activity"/>
    <property type="evidence" value="ECO:0007669"/>
    <property type="project" value="UniProtKB-KW"/>
</dbReference>
<dbReference type="NCBIfam" id="NF001851">
    <property type="entry name" value="PRK00571.2-4"/>
    <property type="match status" value="1"/>
</dbReference>
<protein>
    <recommendedName>
        <fullName evidence="10">ATP synthase epsilon chain</fullName>
    </recommendedName>
    <alternativeName>
        <fullName evidence="10">ATP synthase F1 sector epsilon subunit</fullName>
    </alternativeName>
    <alternativeName>
        <fullName evidence="10">F-ATPase epsilon subunit</fullName>
    </alternativeName>
</protein>
<evidence type="ECO:0000256" key="2">
    <source>
        <dbReference type="ARBA" id="ARBA00004184"/>
    </source>
</evidence>
<evidence type="ECO:0000256" key="10">
    <source>
        <dbReference type="HAMAP-Rule" id="MF_00530"/>
    </source>
</evidence>
<feature type="domain" description="ATP synthase F1 complex delta/epsilon subunit N-terminal" evidence="12">
    <location>
        <begin position="8"/>
        <end position="87"/>
    </location>
</feature>
<dbReference type="GO" id="GO:0046933">
    <property type="term" value="F:proton-transporting ATP synthase activity, rotational mechanism"/>
    <property type="evidence" value="ECO:0007669"/>
    <property type="project" value="UniProtKB-UniRule"/>
</dbReference>
<keyword evidence="10" id="KW-0997">Cell inner membrane</keyword>
<comment type="function">
    <text evidence="1 10">Produces ATP from ADP in the presence of a proton gradient across the membrane.</text>
</comment>
<evidence type="ECO:0000256" key="9">
    <source>
        <dbReference type="ARBA" id="ARBA00023310"/>
    </source>
</evidence>
<dbReference type="HOGENOM" id="CLU_084338_2_1_5"/>
<keyword evidence="4 10" id="KW-0813">Transport</keyword>
<keyword evidence="10" id="KW-1003">Cell membrane</keyword>
<dbReference type="PANTHER" id="PTHR13822">
    <property type="entry name" value="ATP SYNTHASE DELTA/EPSILON CHAIN"/>
    <property type="match status" value="1"/>
</dbReference>
<dbReference type="Proteomes" id="UP000006383">
    <property type="component" value="Chromosome I"/>
</dbReference>
<evidence type="ECO:0000256" key="8">
    <source>
        <dbReference type="ARBA" id="ARBA00023196"/>
    </source>
</evidence>
<dbReference type="InterPro" id="IPR036771">
    <property type="entry name" value="ATPsynth_dsu/esu_N"/>
</dbReference>
<evidence type="ECO:0000256" key="11">
    <source>
        <dbReference type="RuleBase" id="RU003656"/>
    </source>
</evidence>
<keyword evidence="14" id="KW-1185">Reference proteome</keyword>
<evidence type="ECO:0000256" key="4">
    <source>
        <dbReference type="ARBA" id="ARBA00022448"/>
    </source>
</evidence>
<dbReference type="Pfam" id="PF02823">
    <property type="entry name" value="ATP-synt_DE_N"/>
    <property type="match status" value="1"/>
</dbReference>
<evidence type="ECO:0000313" key="14">
    <source>
        <dbReference type="Proteomes" id="UP000006383"/>
    </source>
</evidence>
<keyword evidence="7 10" id="KW-0472">Membrane</keyword>
<evidence type="ECO:0000256" key="7">
    <source>
        <dbReference type="ARBA" id="ARBA00023136"/>
    </source>
</evidence>
<sequence length="138" mass="14900">MRTMAQAFQFELVSPERLLLSAQVTEVVIPGSESYLTALAGHSPLMTTIMPGVVSVKLADGKTDSYVVFGGFADITPQGCTVLAESATHVDDIDPADIQHRIDHARKVLEDASSNEHRTKAEIFLHQLMTLQGAILPA</sequence>
<evidence type="ECO:0000259" key="12">
    <source>
        <dbReference type="Pfam" id="PF02823"/>
    </source>
</evidence>
<evidence type="ECO:0000256" key="6">
    <source>
        <dbReference type="ARBA" id="ARBA00023065"/>
    </source>
</evidence>
<evidence type="ECO:0000256" key="5">
    <source>
        <dbReference type="ARBA" id="ARBA00022781"/>
    </source>
</evidence>
<dbReference type="HAMAP" id="MF_00530">
    <property type="entry name" value="ATP_synth_epsil_bac"/>
    <property type="match status" value="1"/>
</dbReference>
<reference evidence="14" key="1">
    <citation type="journal article" date="2009" name="PLoS ONE">
        <title>Genome degradation in Brucella ovis corresponds with narrowing of its host range and tissue tropism.</title>
        <authorList>
            <person name="Tsolis R.M."/>
            <person name="Seshadri R."/>
            <person name="Santos R.L."/>
            <person name="Sangari F.J."/>
            <person name="Lobo J.M."/>
            <person name="de Jong M.F."/>
            <person name="Ren Q."/>
            <person name="Myers G."/>
            <person name="Brinkac L.M."/>
            <person name="Nelson W.C."/>
            <person name="Deboy R.T."/>
            <person name="Angiuoli S."/>
            <person name="Khouri H."/>
            <person name="Dimitrov G."/>
            <person name="Robinson J.R."/>
            <person name="Mulligan S."/>
            <person name="Walker R.L."/>
            <person name="Elzer P.E."/>
            <person name="Hassan K.A."/>
            <person name="Paulsen I.T."/>
        </authorList>
    </citation>
    <scope>NUCLEOTIDE SEQUENCE [LARGE SCALE GENOMIC DNA]</scope>
    <source>
        <strain evidence="14">ATCC 25840 / 63/290 / NCTC 10512</strain>
    </source>
</reference>
<keyword evidence="5 10" id="KW-0375">Hydrogen ion transport</keyword>
<keyword evidence="9 10" id="KW-0066">ATP synthesis</keyword>
<proteinExistence type="inferred from homology"/>
<dbReference type="Gene3D" id="2.60.15.10">
    <property type="entry name" value="F0F1 ATP synthase delta/epsilon subunit, N-terminal"/>
    <property type="match status" value="1"/>
</dbReference>
<dbReference type="GO" id="GO:0012505">
    <property type="term" value="C:endomembrane system"/>
    <property type="evidence" value="ECO:0007669"/>
    <property type="project" value="UniProtKB-SubCell"/>
</dbReference>
<evidence type="ECO:0000313" key="13">
    <source>
        <dbReference type="EMBL" id="ABQ60163.1"/>
    </source>
</evidence>
<name>A0A0H3AMY8_BRUO2</name>
<dbReference type="EMBL" id="CP000708">
    <property type="protein sequence ID" value="ABQ60163.1"/>
    <property type="molecule type" value="Genomic_DNA"/>
</dbReference>
<dbReference type="GO" id="GO:0045259">
    <property type="term" value="C:proton-transporting ATP synthase complex"/>
    <property type="evidence" value="ECO:0007669"/>
    <property type="project" value="UniProtKB-KW"/>
</dbReference>
<gene>
    <name evidence="10 13" type="primary">atpC</name>
    <name evidence="13" type="ordered locus">BOV_1731</name>
</gene>
<dbReference type="KEGG" id="bov:BOV_1731"/>
<keyword evidence="6 10" id="KW-0406">Ion transport</keyword>
<dbReference type="GO" id="GO:0005524">
    <property type="term" value="F:ATP binding"/>
    <property type="evidence" value="ECO:0007669"/>
    <property type="project" value="UniProtKB-UniRule"/>
</dbReference>
<keyword evidence="8 10" id="KW-0139">CF(1)</keyword>
<dbReference type="InterPro" id="IPR020546">
    <property type="entry name" value="ATP_synth_F1_dsu/esu_N"/>
</dbReference>
<organism evidence="13 14">
    <name type="scientific">Brucella ovis (strain ATCC 25840 / 63/290 / NCTC 10512)</name>
    <dbReference type="NCBI Taxonomy" id="444178"/>
    <lineage>
        <taxon>Bacteria</taxon>
        <taxon>Pseudomonadati</taxon>
        <taxon>Pseudomonadota</taxon>
        <taxon>Alphaproteobacteria</taxon>
        <taxon>Hyphomicrobiales</taxon>
        <taxon>Brucellaceae</taxon>
        <taxon>Brucella/Ochrobactrum group</taxon>
        <taxon>Brucella</taxon>
    </lineage>
</organism>
<comment type="subunit">
    <text evidence="10 11">F-type ATPases have 2 components, CF(1) - the catalytic core - and CF(0) - the membrane proton channel. CF(1) has five subunits: alpha(3), beta(3), gamma(1), delta(1), epsilon(1). CF(0) has three main subunits: a, b and c.</text>
</comment>
<keyword evidence="13" id="KW-0378">Hydrolase</keyword>
<dbReference type="NCBIfam" id="TIGR01216">
    <property type="entry name" value="ATP_synt_epsi"/>
    <property type="match status" value="1"/>
</dbReference>
<dbReference type="GO" id="GO:0005886">
    <property type="term" value="C:plasma membrane"/>
    <property type="evidence" value="ECO:0007669"/>
    <property type="project" value="UniProtKB-SubCell"/>
</dbReference>
<dbReference type="CDD" id="cd12152">
    <property type="entry name" value="F1-ATPase_delta"/>
    <property type="match status" value="1"/>
</dbReference>
<accession>A0A0H3AMY8</accession>
<evidence type="ECO:0000256" key="1">
    <source>
        <dbReference type="ARBA" id="ARBA00003543"/>
    </source>
</evidence>